<dbReference type="GO" id="GO:0000270">
    <property type="term" value="P:peptidoglycan metabolic process"/>
    <property type="evidence" value="ECO:0007669"/>
    <property type="project" value="InterPro"/>
</dbReference>
<dbReference type="RefSeq" id="WP_025166628.1">
    <property type="nucleotide sequence ID" value="NZ_AWSQ01000005.1"/>
</dbReference>
<dbReference type="InterPro" id="IPR023346">
    <property type="entry name" value="Lysozyme-like_dom_sf"/>
</dbReference>
<keyword evidence="5" id="KW-1185">Reference proteome</keyword>
<evidence type="ECO:0000256" key="2">
    <source>
        <dbReference type="SAM" id="SignalP"/>
    </source>
</evidence>
<dbReference type="PANTHER" id="PTHR37423">
    <property type="entry name" value="SOLUBLE LYTIC MUREIN TRANSGLYCOSYLASE-RELATED"/>
    <property type="match status" value="1"/>
</dbReference>
<evidence type="ECO:0000313" key="4">
    <source>
        <dbReference type="EMBL" id="KFX68582.1"/>
    </source>
</evidence>
<gene>
    <name evidence="4" type="ORF">TMS3_0118210</name>
</gene>
<dbReference type="Proteomes" id="UP000030063">
    <property type="component" value="Unassembled WGS sequence"/>
</dbReference>
<evidence type="ECO:0000313" key="5">
    <source>
        <dbReference type="Proteomes" id="UP000030063"/>
    </source>
</evidence>
<dbReference type="InterPro" id="IPR008258">
    <property type="entry name" value="Transglycosylase_SLT_dom_1"/>
</dbReference>
<comment type="similarity">
    <text evidence="1">Belongs to the transglycosylase Slt family.</text>
</comment>
<protein>
    <submittedName>
        <fullName evidence="4">Lytic transglycosylase</fullName>
    </submittedName>
</protein>
<dbReference type="GO" id="GO:0016020">
    <property type="term" value="C:membrane"/>
    <property type="evidence" value="ECO:0007669"/>
    <property type="project" value="InterPro"/>
</dbReference>
<dbReference type="AlphaFoldDB" id="A0A0A1YF89"/>
<evidence type="ECO:0000259" key="3">
    <source>
        <dbReference type="Pfam" id="PF01464"/>
    </source>
</evidence>
<dbReference type="InterPro" id="IPR000189">
    <property type="entry name" value="Transglyc_AS"/>
</dbReference>
<accession>A0A0A1YF89</accession>
<feature type="signal peptide" evidence="2">
    <location>
        <begin position="1"/>
        <end position="22"/>
    </location>
</feature>
<dbReference type="PROSITE" id="PS00922">
    <property type="entry name" value="TRANSGLYCOSYLASE"/>
    <property type="match status" value="1"/>
</dbReference>
<feature type="domain" description="Transglycosylase SLT" evidence="3">
    <location>
        <begin position="76"/>
        <end position="170"/>
    </location>
</feature>
<reference evidence="4 5" key="1">
    <citation type="journal article" date="2014" name="Genome Announc.">
        <title>Draft Genome Sequence of Petroleum Oil-Degrading Marine Bacterium Pseudomonas taeanensis Strain MS-3, Isolated from a Crude Oil-Contaminated Seashore.</title>
        <authorList>
            <person name="Lee S.Y."/>
            <person name="Kim S.H."/>
            <person name="Lee D.G."/>
            <person name="Shin S."/>
            <person name="Yun S.H."/>
            <person name="Choi C.W."/>
            <person name="Chung Y.H."/>
            <person name="Choi J.S."/>
            <person name="Kahng H.Y."/>
            <person name="Kim S.I."/>
        </authorList>
    </citation>
    <scope>NUCLEOTIDE SEQUENCE [LARGE SCALE GENOMIC DNA]</scope>
    <source>
        <strain evidence="4 5">MS-3</strain>
    </source>
</reference>
<proteinExistence type="inferred from homology"/>
<keyword evidence="2" id="KW-0732">Signal</keyword>
<dbReference type="SUPFAM" id="SSF53955">
    <property type="entry name" value="Lysozyme-like"/>
    <property type="match status" value="1"/>
</dbReference>
<dbReference type="OrthoDB" id="9815002at2"/>
<dbReference type="CDD" id="cd16896">
    <property type="entry name" value="LT_Slt70-like"/>
    <property type="match status" value="1"/>
</dbReference>
<dbReference type="eggNOG" id="COG0741">
    <property type="taxonomic scope" value="Bacteria"/>
</dbReference>
<sequence>MRLSSLCLLAVGAVTAAVTVQADVYRGVAADGSVTLSNVYREGQHYVRVRRETAASPLPKTKRQALTKPRPFTQLVVAAAAENGLPEALLHAVIDTESNYDPTALSAGGAAGLMQLMPDTARELGVEDVWDPEANIRGGARYLKRLMAMFDNDLSLALAAYNAGPGAVRSRGWVIPPFAETQRYVPRVIELYQRLQAGEQATSL</sequence>
<evidence type="ECO:0000256" key="1">
    <source>
        <dbReference type="ARBA" id="ARBA00007734"/>
    </source>
</evidence>
<dbReference type="GO" id="GO:0008933">
    <property type="term" value="F:peptidoglycan lytic transglycosylase activity"/>
    <property type="evidence" value="ECO:0007669"/>
    <property type="project" value="InterPro"/>
</dbReference>
<dbReference type="PANTHER" id="PTHR37423:SF2">
    <property type="entry name" value="MEMBRANE-BOUND LYTIC MUREIN TRANSGLYCOSYLASE C"/>
    <property type="match status" value="1"/>
</dbReference>
<dbReference type="Pfam" id="PF01464">
    <property type="entry name" value="SLT"/>
    <property type="match status" value="1"/>
</dbReference>
<feature type="chain" id="PRO_5001984846" evidence="2">
    <location>
        <begin position="23"/>
        <end position="204"/>
    </location>
</feature>
<dbReference type="Gene3D" id="1.10.530.10">
    <property type="match status" value="1"/>
</dbReference>
<organism evidence="4 5">
    <name type="scientific">Pseudomonas taeanensis MS-3</name>
    <dbReference type="NCBI Taxonomy" id="1395571"/>
    <lineage>
        <taxon>Bacteria</taxon>
        <taxon>Pseudomonadati</taxon>
        <taxon>Pseudomonadota</taxon>
        <taxon>Gammaproteobacteria</taxon>
        <taxon>Pseudomonadales</taxon>
        <taxon>Pseudomonadaceae</taxon>
        <taxon>Pseudomonas</taxon>
    </lineage>
</organism>
<name>A0A0A1YF89_9PSED</name>
<dbReference type="STRING" id="1395571.TMS3_0118210"/>
<dbReference type="EMBL" id="AWSQ01000005">
    <property type="protein sequence ID" value="KFX68582.1"/>
    <property type="molecule type" value="Genomic_DNA"/>
</dbReference>
<comment type="caution">
    <text evidence="4">The sequence shown here is derived from an EMBL/GenBank/DDBJ whole genome shotgun (WGS) entry which is preliminary data.</text>
</comment>